<keyword evidence="1" id="KW-0472">Membrane</keyword>
<evidence type="ECO:0000313" key="3">
    <source>
        <dbReference type="Proteomes" id="UP001295444"/>
    </source>
</evidence>
<dbReference type="AlphaFoldDB" id="A0AAD1TE13"/>
<feature type="non-terminal residue" evidence="2">
    <location>
        <position position="1"/>
    </location>
</feature>
<keyword evidence="3" id="KW-1185">Reference proteome</keyword>
<keyword evidence="1" id="KW-1133">Transmembrane helix</keyword>
<accession>A0AAD1TE13</accession>
<feature type="transmembrane region" description="Helical" evidence="1">
    <location>
        <begin position="53"/>
        <end position="74"/>
    </location>
</feature>
<name>A0AAD1TE13_PELCU</name>
<dbReference type="EMBL" id="OW240923">
    <property type="protein sequence ID" value="CAH2324311.1"/>
    <property type="molecule type" value="Genomic_DNA"/>
</dbReference>
<proteinExistence type="predicted"/>
<protein>
    <submittedName>
        <fullName evidence="2">Uncharacterized protein</fullName>
    </submittedName>
</protein>
<feature type="transmembrane region" description="Helical" evidence="1">
    <location>
        <begin position="26"/>
        <end position="46"/>
    </location>
</feature>
<organism evidence="2 3">
    <name type="scientific">Pelobates cultripes</name>
    <name type="common">Western spadefoot toad</name>
    <dbReference type="NCBI Taxonomy" id="61616"/>
    <lineage>
        <taxon>Eukaryota</taxon>
        <taxon>Metazoa</taxon>
        <taxon>Chordata</taxon>
        <taxon>Craniata</taxon>
        <taxon>Vertebrata</taxon>
        <taxon>Euteleostomi</taxon>
        <taxon>Amphibia</taxon>
        <taxon>Batrachia</taxon>
        <taxon>Anura</taxon>
        <taxon>Pelobatoidea</taxon>
        <taxon>Pelobatidae</taxon>
        <taxon>Pelobates</taxon>
    </lineage>
</organism>
<dbReference type="Proteomes" id="UP001295444">
    <property type="component" value="Chromosome 12"/>
</dbReference>
<gene>
    <name evidence="2" type="ORF">PECUL_23A041406</name>
</gene>
<evidence type="ECO:0000256" key="1">
    <source>
        <dbReference type="SAM" id="Phobius"/>
    </source>
</evidence>
<evidence type="ECO:0000313" key="2">
    <source>
        <dbReference type="EMBL" id="CAH2324311.1"/>
    </source>
</evidence>
<reference evidence="2" key="1">
    <citation type="submission" date="2022-03" db="EMBL/GenBank/DDBJ databases">
        <authorList>
            <person name="Alioto T."/>
            <person name="Alioto T."/>
            <person name="Gomez Garrido J."/>
        </authorList>
    </citation>
    <scope>NUCLEOTIDE SEQUENCE</scope>
</reference>
<feature type="non-terminal residue" evidence="2">
    <location>
        <position position="137"/>
    </location>
</feature>
<keyword evidence="1" id="KW-0812">Transmembrane</keyword>
<sequence length="137" mass="14649">VPCWLGYCGLVLSCGWPRGVLTHLSLLLNVVGFGLGLLQLPVLGCALEQRANILHLCVHLIFLGLLTHLLRLLGQCLLGIRCKPVLVPPGCEGIHRAFHAGPVAGFSRPVFVFSARLLKKNGIGVCLSASCSRFQSA</sequence>